<protein>
    <recommendedName>
        <fullName evidence="3">PilZ domain-containing protein</fullName>
    </recommendedName>
</protein>
<dbReference type="Proteomes" id="UP001518990">
    <property type="component" value="Unassembled WGS sequence"/>
</dbReference>
<comment type="caution">
    <text evidence="1">The sequence shown here is derived from an EMBL/GenBank/DDBJ whole genome shotgun (WGS) entry which is preliminary data.</text>
</comment>
<evidence type="ECO:0000313" key="1">
    <source>
        <dbReference type="EMBL" id="MBO1074160.1"/>
    </source>
</evidence>
<dbReference type="RefSeq" id="WP_207445739.1">
    <property type="nucleotide sequence ID" value="NZ_CP061091.1"/>
</dbReference>
<evidence type="ECO:0000313" key="2">
    <source>
        <dbReference type="Proteomes" id="UP001518990"/>
    </source>
</evidence>
<evidence type="ECO:0008006" key="3">
    <source>
        <dbReference type="Google" id="ProtNLM"/>
    </source>
</evidence>
<accession>A0ABS3K9M9</accession>
<dbReference type="PROSITE" id="PS51257">
    <property type="entry name" value="PROKAR_LIPOPROTEIN"/>
    <property type="match status" value="1"/>
</dbReference>
<organism evidence="1 2">
    <name type="scientific">Roseomonas marmotae</name>
    <dbReference type="NCBI Taxonomy" id="2768161"/>
    <lineage>
        <taxon>Bacteria</taxon>
        <taxon>Pseudomonadati</taxon>
        <taxon>Pseudomonadota</taxon>
        <taxon>Alphaproteobacteria</taxon>
        <taxon>Acetobacterales</taxon>
        <taxon>Roseomonadaceae</taxon>
        <taxon>Roseomonas</taxon>
    </lineage>
</organism>
<gene>
    <name evidence="1" type="ORF">IAI60_06035</name>
</gene>
<sequence>MVKARNLLNGCIAGGVALLLAGCGERAPVSLLDGIQAPCPPIGVIGDAADLTRFRPGAGSDLTAMVVNAQVSGFQAKCDYAPRRSGLVVTLTPEFSAERGPAAQGRSLDIPYMVAVVGDGDQVLSRSEFVMRVSFPPNVAKVKSAGEELSITLTGGVAEASQRRVLIGFVLSPEELASNRRRGPR</sequence>
<reference evidence="1 2" key="1">
    <citation type="submission" date="2020-09" db="EMBL/GenBank/DDBJ databases">
        <title>Roseomonas.</title>
        <authorList>
            <person name="Zhu W."/>
        </authorList>
    </citation>
    <scope>NUCLEOTIDE SEQUENCE [LARGE SCALE GENOMIC DNA]</scope>
    <source>
        <strain evidence="1 2">1311</strain>
    </source>
</reference>
<proteinExistence type="predicted"/>
<dbReference type="EMBL" id="JACTNF010000004">
    <property type="protein sequence ID" value="MBO1074160.1"/>
    <property type="molecule type" value="Genomic_DNA"/>
</dbReference>
<name>A0ABS3K9M9_9PROT</name>
<keyword evidence="2" id="KW-1185">Reference proteome</keyword>